<feature type="repeat" description="PPR" evidence="2">
    <location>
        <begin position="479"/>
        <end position="513"/>
    </location>
</feature>
<accession>A0A2I0AER2</accession>
<dbReference type="Pfam" id="PF13041">
    <property type="entry name" value="PPR_2"/>
    <property type="match status" value="3"/>
</dbReference>
<feature type="repeat" description="PPR" evidence="2">
    <location>
        <begin position="266"/>
        <end position="300"/>
    </location>
</feature>
<feature type="repeat" description="PPR" evidence="2">
    <location>
        <begin position="514"/>
        <end position="548"/>
    </location>
</feature>
<dbReference type="EC" id="2.1.1.204" evidence="4"/>
<dbReference type="NCBIfam" id="TIGR00756">
    <property type="entry name" value="PPR"/>
    <property type="match status" value="9"/>
</dbReference>
<organism evidence="4 5">
    <name type="scientific">Apostasia shenzhenica</name>
    <dbReference type="NCBI Taxonomy" id="1088818"/>
    <lineage>
        <taxon>Eukaryota</taxon>
        <taxon>Viridiplantae</taxon>
        <taxon>Streptophyta</taxon>
        <taxon>Embryophyta</taxon>
        <taxon>Tracheophyta</taxon>
        <taxon>Spermatophyta</taxon>
        <taxon>Magnoliopsida</taxon>
        <taxon>Liliopsida</taxon>
        <taxon>Asparagales</taxon>
        <taxon>Orchidaceae</taxon>
        <taxon>Apostasioideae</taxon>
        <taxon>Apostasia</taxon>
    </lineage>
</organism>
<dbReference type="PANTHER" id="PTHR47932:SF62">
    <property type="entry name" value="EXPRESSED PROTEIN"/>
    <property type="match status" value="1"/>
</dbReference>
<evidence type="ECO:0000313" key="4">
    <source>
        <dbReference type="EMBL" id="PKA54037.1"/>
    </source>
</evidence>
<dbReference type="EMBL" id="KZ451987">
    <property type="protein sequence ID" value="PKA54037.1"/>
    <property type="molecule type" value="Genomic_DNA"/>
</dbReference>
<evidence type="ECO:0000256" key="2">
    <source>
        <dbReference type="PROSITE-ProRule" id="PRU00708"/>
    </source>
</evidence>
<dbReference type="GO" id="GO:0008168">
    <property type="term" value="F:methyltransferase activity"/>
    <property type="evidence" value="ECO:0007669"/>
    <property type="project" value="UniProtKB-KW"/>
</dbReference>
<feature type="region of interest" description="Disordered" evidence="3">
    <location>
        <begin position="29"/>
        <end position="52"/>
    </location>
</feature>
<feature type="compositionally biased region" description="Polar residues" evidence="3">
    <location>
        <begin position="32"/>
        <end position="42"/>
    </location>
</feature>
<dbReference type="Proteomes" id="UP000236161">
    <property type="component" value="Unassembled WGS sequence"/>
</dbReference>
<feature type="repeat" description="PPR" evidence="2">
    <location>
        <begin position="444"/>
        <end position="478"/>
    </location>
</feature>
<feature type="repeat" description="PPR" evidence="2">
    <location>
        <begin position="409"/>
        <end position="443"/>
    </location>
</feature>
<gene>
    <name evidence="4" type="ORF">AXF42_Ash016202</name>
</gene>
<keyword evidence="1" id="KW-0677">Repeat</keyword>
<name>A0A2I0AER2_9ASPA</name>
<dbReference type="Pfam" id="PF01535">
    <property type="entry name" value="PPR"/>
    <property type="match status" value="4"/>
</dbReference>
<feature type="repeat" description="PPR" evidence="2">
    <location>
        <begin position="549"/>
        <end position="583"/>
    </location>
</feature>
<reference evidence="4 5" key="1">
    <citation type="journal article" date="2017" name="Nature">
        <title>The Apostasia genome and the evolution of orchids.</title>
        <authorList>
            <person name="Zhang G.Q."/>
            <person name="Liu K.W."/>
            <person name="Li Z."/>
            <person name="Lohaus R."/>
            <person name="Hsiao Y.Y."/>
            <person name="Niu S.C."/>
            <person name="Wang J.Y."/>
            <person name="Lin Y.C."/>
            <person name="Xu Q."/>
            <person name="Chen L.J."/>
            <person name="Yoshida K."/>
            <person name="Fujiwara S."/>
            <person name="Wang Z.W."/>
            <person name="Zhang Y.Q."/>
            <person name="Mitsuda N."/>
            <person name="Wang M."/>
            <person name="Liu G.H."/>
            <person name="Pecoraro L."/>
            <person name="Huang H.X."/>
            <person name="Xiao X.J."/>
            <person name="Lin M."/>
            <person name="Wu X.Y."/>
            <person name="Wu W.L."/>
            <person name="Chen Y.Y."/>
            <person name="Chang S.B."/>
            <person name="Sakamoto S."/>
            <person name="Ohme-Takagi M."/>
            <person name="Yagi M."/>
            <person name="Zeng S.J."/>
            <person name="Shen C.Y."/>
            <person name="Yeh C.M."/>
            <person name="Luo Y.B."/>
            <person name="Tsai W.C."/>
            <person name="Van de Peer Y."/>
            <person name="Liu Z.J."/>
        </authorList>
    </citation>
    <scope>NUCLEOTIDE SEQUENCE [LARGE SCALE GENOMIC DNA]</scope>
    <source>
        <strain evidence="5">cv. Shenzhen</strain>
        <tissue evidence="4">Stem</tissue>
    </source>
</reference>
<dbReference type="SUPFAM" id="SSF81901">
    <property type="entry name" value="HCP-like"/>
    <property type="match status" value="1"/>
</dbReference>
<sequence>MASSPSPWMSMIGASLRSKSSCHRRFRLPNDASASRTHSSSGVFPDNDAEDGDRLRETAAKICDTIRRQPRWEGFILSVFPPSTSNILHPTCINLVLCSLSSSNPPLALRYLTWLCSSGSSISVDPEAASSLLNILAQARAWRSALHAIRSFKFSADPSVLSSFVLHLCRDRRLIGREKCLLHDLCDVLEIHSQLSLPAWNSALSASLAADRMDLFQRLYAFMIGSGVAPDATTAGFLIRALCREDKPEEAYQVLRHVSKEKIVPNVFSINRLISAFSESGNFGRVSQILHLMIATGCPPDLVTYQTILHGLCSGGVAGMVDEGLRIFSDLKLKGYKPDVVTYTTMIDGLSKVGRISAALSLWSEMVAKGMRPNEYTYNAVINGYCKSGNLDKARKLYDEMLSKGHKESTVSCNTLIAGLCSNGRTTEAINLFHKMPKKGVERDLITYNTVIQALCKVGKTPEATEFYSRMIAEGINPTVSTYTPLIMALCHDGRVEDATELIGLMETQGLQHPVCMNDFIIFGFCKVGRMEDAMEWLMKMMRSNLKPKNETLNQLVKSFSALGRVDDALKLVNHMYDSGYRLRRPVCFLLLCKLCRGEITTRSAVRLLDNNIFF</sequence>
<keyword evidence="5" id="KW-1185">Reference proteome</keyword>
<keyword evidence="4" id="KW-0489">Methyltransferase</keyword>
<keyword evidence="4" id="KW-0808">Transferase</keyword>
<feature type="repeat" description="PPR" evidence="2">
    <location>
        <begin position="339"/>
        <end position="373"/>
    </location>
</feature>
<protein>
    <submittedName>
        <fullName evidence="4">Pentatricopeptide repeat-containing protein</fullName>
        <ecNumber evidence="4">2.1.1.204</ecNumber>
    </submittedName>
</protein>
<dbReference type="GO" id="GO:0032259">
    <property type="term" value="P:methylation"/>
    <property type="evidence" value="ECO:0007669"/>
    <property type="project" value="UniProtKB-KW"/>
</dbReference>
<dbReference type="AlphaFoldDB" id="A0A2I0AER2"/>
<dbReference type="PROSITE" id="PS51375">
    <property type="entry name" value="PPR"/>
    <property type="match status" value="10"/>
</dbReference>
<dbReference type="GO" id="GO:0003729">
    <property type="term" value="F:mRNA binding"/>
    <property type="evidence" value="ECO:0007669"/>
    <property type="project" value="TreeGrafter"/>
</dbReference>
<evidence type="ECO:0000313" key="5">
    <source>
        <dbReference type="Proteomes" id="UP000236161"/>
    </source>
</evidence>
<feature type="repeat" description="PPR" evidence="2">
    <location>
        <begin position="231"/>
        <end position="265"/>
    </location>
</feature>
<dbReference type="OrthoDB" id="185373at2759"/>
<dbReference type="PANTHER" id="PTHR47932">
    <property type="entry name" value="ATPASE EXPRESSION PROTEIN 3"/>
    <property type="match status" value="1"/>
</dbReference>
<evidence type="ECO:0000256" key="3">
    <source>
        <dbReference type="SAM" id="MobiDB-lite"/>
    </source>
</evidence>
<evidence type="ECO:0000256" key="1">
    <source>
        <dbReference type="ARBA" id="ARBA00022737"/>
    </source>
</evidence>
<feature type="repeat" description="PPR" evidence="2">
    <location>
        <begin position="301"/>
        <end position="338"/>
    </location>
</feature>
<dbReference type="InterPro" id="IPR011990">
    <property type="entry name" value="TPR-like_helical_dom_sf"/>
</dbReference>
<dbReference type="InterPro" id="IPR002885">
    <property type="entry name" value="PPR_rpt"/>
</dbReference>
<feature type="repeat" description="PPR" evidence="2">
    <location>
        <begin position="374"/>
        <end position="408"/>
    </location>
</feature>
<proteinExistence type="predicted"/>
<dbReference type="Gene3D" id="1.25.40.10">
    <property type="entry name" value="Tetratricopeptide repeat domain"/>
    <property type="match status" value="5"/>
</dbReference>